<dbReference type="Gene3D" id="3.40.50.720">
    <property type="entry name" value="NAD(P)-binding Rossmann-like Domain"/>
    <property type="match status" value="1"/>
</dbReference>
<gene>
    <name evidence="4" type="ORF">FAZ69_09225</name>
</gene>
<keyword evidence="5" id="KW-1185">Reference proteome</keyword>
<dbReference type="Gene3D" id="1.10.1200.10">
    <property type="entry name" value="ACP-like"/>
    <property type="match status" value="1"/>
</dbReference>
<protein>
    <submittedName>
        <fullName evidence="4">Amino acid adenylation domain-containing protein</fullName>
    </submittedName>
</protein>
<dbReference type="SUPFAM" id="SSF51735">
    <property type="entry name" value="NAD(P)-binding Rossmann-fold domains"/>
    <property type="match status" value="1"/>
</dbReference>
<accession>A0A4V5PJ79</accession>
<reference evidence="4 5" key="1">
    <citation type="submission" date="2019-04" db="EMBL/GenBank/DDBJ databases">
        <title>Trinickia sp. 7GSK02, isolated from subtropical forest soil.</title>
        <authorList>
            <person name="Gao Z.-H."/>
            <person name="Qiu L.-H."/>
        </authorList>
    </citation>
    <scope>NUCLEOTIDE SEQUENCE [LARGE SCALE GENOMIC DNA]</scope>
    <source>
        <strain evidence="4 5">7GSK02</strain>
    </source>
</reference>
<dbReference type="InterPro" id="IPR009081">
    <property type="entry name" value="PP-bd_ACP"/>
</dbReference>
<dbReference type="InterPro" id="IPR045851">
    <property type="entry name" value="AMP-bd_C_sf"/>
</dbReference>
<dbReference type="NCBIfam" id="TIGR01746">
    <property type="entry name" value="Thioester-redct"/>
    <property type="match status" value="1"/>
</dbReference>
<organism evidence="4 5">
    <name type="scientific">Trinickia terrae</name>
    <dbReference type="NCBI Taxonomy" id="2571161"/>
    <lineage>
        <taxon>Bacteria</taxon>
        <taxon>Pseudomonadati</taxon>
        <taxon>Pseudomonadota</taxon>
        <taxon>Betaproteobacteria</taxon>
        <taxon>Burkholderiales</taxon>
        <taxon>Burkholderiaceae</taxon>
        <taxon>Trinickia</taxon>
    </lineage>
</organism>
<dbReference type="PANTHER" id="PTHR44845">
    <property type="entry name" value="CARRIER DOMAIN-CONTAINING PROTEIN"/>
    <property type="match status" value="1"/>
</dbReference>
<evidence type="ECO:0000313" key="4">
    <source>
        <dbReference type="EMBL" id="TKC90310.1"/>
    </source>
</evidence>
<dbReference type="EMBL" id="SWJE01000004">
    <property type="protein sequence ID" value="TKC90310.1"/>
    <property type="molecule type" value="Genomic_DNA"/>
</dbReference>
<keyword evidence="1" id="KW-0596">Phosphopantetheine</keyword>
<dbReference type="Pfam" id="PF00550">
    <property type="entry name" value="PP-binding"/>
    <property type="match status" value="1"/>
</dbReference>
<dbReference type="CDD" id="cd05930">
    <property type="entry name" value="A_NRPS"/>
    <property type="match status" value="1"/>
</dbReference>
<dbReference type="SUPFAM" id="SSF47336">
    <property type="entry name" value="ACP-like"/>
    <property type="match status" value="1"/>
</dbReference>
<dbReference type="OrthoDB" id="6297021at2"/>
<dbReference type="Proteomes" id="UP000305539">
    <property type="component" value="Unassembled WGS sequence"/>
</dbReference>
<dbReference type="CDD" id="cd05235">
    <property type="entry name" value="SDR_e1"/>
    <property type="match status" value="1"/>
</dbReference>
<evidence type="ECO:0000256" key="2">
    <source>
        <dbReference type="ARBA" id="ARBA00022553"/>
    </source>
</evidence>
<dbReference type="InterPro" id="IPR013120">
    <property type="entry name" value="FAR_NAD-bd"/>
</dbReference>
<dbReference type="Gene3D" id="3.40.50.12780">
    <property type="entry name" value="N-terminal domain of ligase-like"/>
    <property type="match status" value="1"/>
</dbReference>
<dbReference type="InterPro" id="IPR036736">
    <property type="entry name" value="ACP-like_sf"/>
</dbReference>
<dbReference type="PANTHER" id="PTHR44845:SF6">
    <property type="entry name" value="BETA-ALANINE-ACTIVATING ENZYME"/>
    <property type="match status" value="1"/>
</dbReference>
<dbReference type="Gene3D" id="3.30.300.30">
    <property type="match status" value="1"/>
</dbReference>
<proteinExistence type="predicted"/>
<dbReference type="NCBIfam" id="TIGR01733">
    <property type="entry name" value="AA-adenyl-dom"/>
    <property type="match status" value="1"/>
</dbReference>
<dbReference type="InterPro" id="IPR036291">
    <property type="entry name" value="NAD(P)-bd_dom_sf"/>
</dbReference>
<dbReference type="InterPro" id="IPR000873">
    <property type="entry name" value="AMP-dep_synth/lig_dom"/>
</dbReference>
<dbReference type="PROSITE" id="PS00012">
    <property type="entry name" value="PHOSPHOPANTETHEINE"/>
    <property type="match status" value="1"/>
</dbReference>
<name>A0A4V5PJ79_9BURK</name>
<evidence type="ECO:0000256" key="1">
    <source>
        <dbReference type="ARBA" id="ARBA00022450"/>
    </source>
</evidence>
<evidence type="ECO:0000259" key="3">
    <source>
        <dbReference type="PROSITE" id="PS50075"/>
    </source>
</evidence>
<feature type="domain" description="Carrier" evidence="3">
    <location>
        <begin position="771"/>
        <end position="846"/>
    </location>
</feature>
<dbReference type="InterPro" id="IPR010071">
    <property type="entry name" value="AA_adenyl_dom"/>
</dbReference>
<keyword evidence="2" id="KW-0597">Phosphoprotein</keyword>
<evidence type="ECO:0000313" key="5">
    <source>
        <dbReference type="Proteomes" id="UP000305539"/>
    </source>
</evidence>
<dbReference type="InterPro" id="IPR010080">
    <property type="entry name" value="Thioester_reductase-like_dom"/>
</dbReference>
<dbReference type="AlphaFoldDB" id="A0A4V5PJ79"/>
<dbReference type="InterPro" id="IPR042099">
    <property type="entry name" value="ANL_N_sf"/>
</dbReference>
<comment type="caution">
    <text evidence="4">The sequence shown here is derived from an EMBL/GenBank/DDBJ whole genome shotgun (WGS) entry which is preliminary data.</text>
</comment>
<dbReference type="SUPFAM" id="SSF56801">
    <property type="entry name" value="Acetyl-CoA synthetase-like"/>
    <property type="match status" value="1"/>
</dbReference>
<dbReference type="PROSITE" id="PS50075">
    <property type="entry name" value="CARRIER"/>
    <property type="match status" value="1"/>
</dbReference>
<sequence>MARLAVTRPLVIYGRVELVLINSCDSLMSANIKMARIHLMSAGSEDVNPSFDAGEAAIESPFAVQMLGHYARPMRRIEPGTELRSLVLIAALAAIEVSARLGRYLPVSVGTRHWRGAAHTAMHQGAHWTHFEHDRLSRVPVAEALGMLDAARAAEAPRRALQVDLIDRPVELNAGQAAVRILFRLGEDMLSVIAVCAEDDPWAQACDAVAELYAEILHELLTDPAATPGQARGLGSASRQMVLGWLAGEARDYGPWRAIPHMIEENAERHPERPAYRFEGRSLSYREFDGLANAFAAKLSSRGVAKGAIVPVLLANSLEMPVAYHALMKLGAAFVPLDRAWPAERLVQAIETLASDVVVCANAGDLPDAFRHCALPLDIGALAPLPLSLPLRPGVEIGPDDAIYGIFTSGTTGRAKCALNLHGGLANRFRFMSRYFDRNAGERRILQNSRHTFDSSVWQLFWPLTSGAEVVIPRQDAFLDLEATVETIARHRITMTDFVPSVFNEVVALAERDPRAAAKLATLTELIVGGEEITPPMVHKLRALLPQLRITNAYGPTETSIGMVFHPVEAADGMSIPIGRPIDNCYVVVVDDELRPLPPGACGELLIGGICVGAGYVKQPEVTARAFVGNPFPAIPGALLYRTGDLGYFDSRGKLRFVGRKDFQVKVGGVRIELGEVEAAAERCPQVRHAKALVATHRGAKSIALFVTGEPDLDRTALERHLRGFLPRASLPRHYFVLVSMPLSENGKVDRKQLQAQLDAHLAEQERTAPSSGEGVTGRVLAVFRSLIARPDLAADDDFFEAGGDSLQALAATAELERLFPVRFSVHDLLAHASAARAGARIEHLLAGGETGESEEETLERDARYAGTARAELFGTAHGHLRSLPAASHEAAAPASVLLTGGTGFVGSYLAKALLERRDDLQVFVLTRAEGDAQHALVDLFKRKRLWDDRYAGRLHAVKGDLATPGLGLDAAGRDALAARCDAILHCGALVNFVYDYRAHRASNVLATQELLRLSLTGRMKPLFFISTLGALEAQALRHTALLDEAFDPEFAERPKSGYSRSKWAAERMLLEARREGAPVTIFRLGEVMPSAAEGIPNARALTHFLLTAFALLKARPAVAMYSDWSPVDYVANRVVSAIFDPAAWNGAYHVFHAQSVSFAGALEHAGHALDTLTCTQWLAALEARIAQGGPRELGYLRRLLPRADSGEAALAEAFSNALTNNPSLFSRSACEALERTHGLAEADLSEAIAAYGRHLAQFC</sequence>
<dbReference type="InterPro" id="IPR006162">
    <property type="entry name" value="Ppantetheine_attach_site"/>
</dbReference>
<dbReference type="Pfam" id="PF00501">
    <property type="entry name" value="AMP-binding"/>
    <property type="match status" value="1"/>
</dbReference>
<dbReference type="Pfam" id="PF07993">
    <property type="entry name" value="NAD_binding_4"/>
    <property type="match status" value="1"/>
</dbReference>